<dbReference type="Proteomes" id="UP001519460">
    <property type="component" value="Unassembled WGS sequence"/>
</dbReference>
<dbReference type="EMBL" id="JACVVK020000380">
    <property type="protein sequence ID" value="KAK7476302.1"/>
    <property type="molecule type" value="Genomic_DNA"/>
</dbReference>
<protein>
    <submittedName>
        <fullName evidence="1">Uncharacterized protein</fullName>
    </submittedName>
</protein>
<name>A0ABD0JMZ0_9CAEN</name>
<evidence type="ECO:0000313" key="1">
    <source>
        <dbReference type="EMBL" id="KAK7476302.1"/>
    </source>
</evidence>
<proteinExistence type="predicted"/>
<organism evidence="1 2">
    <name type="scientific">Batillaria attramentaria</name>
    <dbReference type="NCBI Taxonomy" id="370345"/>
    <lineage>
        <taxon>Eukaryota</taxon>
        <taxon>Metazoa</taxon>
        <taxon>Spiralia</taxon>
        <taxon>Lophotrochozoa</taxon>
        <taxon>Mollusca</taxon>
        <taxon>Gastropoda</taxon>
        <taxon>Caenogastropoda</taxon>
        <taxon>Sorbeoconcha</taxon>
        <taxon>Cerithioidea</taxon>
        <taxon>Batillariidae</taxon>
        <taxon>Batillaria</taxon>
    </lineage>
</organism>
<reference evidence="1 2" key="1">
    <citation type="journal article" date="2023" name="Sci. Data">
        <title>Genome assembly of the Korean intertidal mud-creeper Batillaria attramentaria.</title>
        <authorList>
            <person name="Patra A.K."/>
            <person name="Ho P.T."/>
            <person name="Jun S."/>
            <person name="Lee S.J."/>
            <person name="Kim Y."/>
            <person name="Won Y.J."/>
        </authorList>
    </citation>
    <scope>NUCLEOTIDE SEQUENCE [LARGE SCALE GENOMIC DNA]</scope>
    <source>
        <strain evidence="1">Wonlab-2016</strain>
    </source>
</reference>
<keyword evidence="2" id="KW-1185">Reference proteome</keyword>
<gene>
    <name evidence="1" type="ORF">BaRGS_00032495</name>
</gene>
<dbReference type="AlphaFoldDB" id="A0ABD0JMZ0"/>
<evidence type="ECO:0000313" key="2">
    <source>
        <dbReference type="Proteomes" id="UP001519460"/>
    </source>
</evidence>
<sequence length="106" mass="11941">MPDPMNRHYSLDLKFKYDLSQQHVPTGAVTSIPDRASLRRCLACACRLLVLLILHLLYTYLARSEQVTADGLCIHIKEKEVLLLDGCLHASAWIKLLLAGGQNERL</sequence>
<comment type="caution">
    <text evidence="1">The sequence shown here is derived from an EMBL/GenBank/DDBJ whole genome shotgun (WGS) entry which is preliminary data.</text>
</comment>
<accession>A0ABD0JMZ0</accession>